<organism evidence="9 10">
    <name type="scientific">Terriglobus saanensis (strain ATCC BAA-1853 / DSM 23119 / SP1PR4)</name>
    <dbReference type="NCBI Taxonomy" id="401053"/>
    <lineage>
        <taxon>Bacteria</taxon>
        <taxon>Pseudomonadati</taxon>
        <taxon>Acidobacteriota</taxon>
        <taxon>Terriglobia</taxon>
        <taxon>Terriglobales</taxon>
        <taxon>Acidobacteriaceae</taxon>
        <taxon>Terriglobus</taxon>
    </lineage>
</organism>
<comment type="similarity">
    <text evidence="2">Belongs to the NAPRTase family.</text>
</comment>
<dbReference type="Pfam" id="PF17767">
    <property type="entry name" value="NAPRTase_N"/>
    <property type="match status" value="1"/>
</dbReference>
<dbReference type="AlphaFoldDB" id="E8V4T4"/>
<evidence type="ECO:0000259" key="7">
    <source>
        <dbReference type="Pfam" id="PF04095"/>
    </source>
</evidence>
<dbReference type="PANTHER" id="PTHR11098">
    <property type="entry name" value="NICOTINATE PHOSPHORIBOSYLTRANSFERASE"/>
    <property type="match status" value="1"/>
</dbReference>
<keyword evidence="10" id="KW-1185">Reference proteome</keyword>
<reference evidence="9 10" key="1">
    <citation type="journal article" date="2012" name="Stand. Genomic Sci.">
        <title>Complete genome sequence of Terriglobus saanensis type strain SP1PR4(T), an Acidobacteria from tundra soil.</title>
        <authorList>
            <person name="Rawat S.R."/>
            <person name="Mannisto M.K."/>
            <person name="Starovoytov V."/>
            <person name="Goodwin L."/>
            <person name="Nolan M."/>
            <person name="Hauser L."/>
            <person name="Land M."/>
            <person name="Davenport K.W."/>
            <person name="Woyke T."/>
            <person name="Haggblom M.M."/>
        </authorList>
    </citation>
    <scope>NUCLEOTIDE SEQUENCE</scope>
    <source>
        <strain evidence="10">ATCC BAA-1853 / DSM 23119 / SP1PR4</strain>
    </source>
</reference>
<keyword evidence="6" id="KW-0662">Pyridine nucleotide biosynthesis</keyword>
<dbReference type="InterPro" id="IPR007229">
    <property type="entry name" value="Nic_PRibTrfase-Fam"/>
</dbReference>
<dbReference type="GO" id="GO:0034355">
    <property type="term" value="P:NAD+ biosynthetic process via the salvage pathway"/>
    <property type="evidence" value="ECO:0007669"/>
    <property type="project" value="TreeGrafter"/>
</dbReference>
<evidence type="ECO:0000256" key="1">
    <source>
        <dbReference type="ARBA" id="ARBA00004952"/>
    </source>
</evidence>
<name>E8V4T4_TERSS</name>
<dbReference type="PIRSF" id="PIRSF000484">
    <property type="entry name" value="NAPRT"/>
    <property type="match status" value="1"/>
</dbReference>
<gene>
    <name evidence="9" type="ordered locus">AciPR4_0654</name>
</gene>
<dbReference type="HOGENOM" id="CLU_030991_1_0_0"/>
<evidence type="ECO:0000256" key="4">
    <source>
        <dbReference type="ARBA" id="ARBA00022553"/>
    </source>
</evidence>
<evidence type="ECO:0000313" key="9">
    <source>
        <dbReference type="EMBL" id="ADV81488.1"/>
    </source>
</evidence>
<feature type="domain" description="Nicotinate/nicotinamide phosphoribosyltransferase" evidence="7">
    <location>
        <begin position="203"/>
        <end position="463"/>
    </location>
</feature>
<keyword evidence="5 9" id="KW-0436">Ligase</keyword>
<keyword evidence="4" id="KW-0597">Phosphoprotein</keyword>
<dbReference type="Gene3D" id="3.20.140.10">
    <property type="entry name" value="nicotinate phosphoribosyltransferase"/>
    <property type="match status" value="2"/>
</dbReference>
<evidence type="ECO:0000313" key="10">
    <source>
        <dbReference type="Proteomes" id="UP000006844"/>
    </source>
</evidence>
<dbReference type="PANTHER" id="PTHR11098:SF1">
    <property type="entry name" value="NICOTINATE PHOSPHORIBOSYLTRANSFERASE"/>
    <property type="match status" value="1"/>
</dbReference>
<evidence type="ECO:0000256" key="5">
    <source>
        <dbReference type="ARBA" id="ARBA00022598"/>
    </source>
</evidence>
<dbReference type="InterPro" id="IPR040727">
    <property type="entry name" value="NAPRTase_N"/>
</dbReference>
<dbReference type="EMBL" id="CP002467">
    <property type="protein sequence ID" value="ADV81488.1"/>
    <property type="molecule type" value="Genomic_DNA"/>
</dbReference>
<sequence length="474" mass="54401">MEHLSTFATLELPMIVNFADRAHNHNWELDPIVRSLLDTDFYKLLMLQFIWKHFRTTRVSFGLHNRNLKFRLCEMVHREEVIAQFEHVRKLKFRKSELIWLAGNTFYGTRGIFESAFLEWLENDFALSEYQLSEEDGQFRLSFEGPWVAVTMWEIYALSILNELKTRAALKTMDEFELDILYAHAKTRLWGKIEKLRDVPSLAVADFGTRRRHSFLWQEFAVEAMHAELGKNFSGTSNTFLAYKHDLEAIGTNAHEIPMAMAAMSNSDEELKASQYKMLDLWAQTYGGALQVMLPDTYGTTQFLQGAPAWVADWTGQRVDSKDPFLAGDEYILWLESRGRDPKSKLLIASDGLDVQEILSLHAYFSGHILPGISARDFRNAADFTDERKWRPERRIRFSAGWGTLLTNDFRDCHPRNEDGLEPISLVCKLTSAEGHPAVKLSDNYLKASGPKPLIAHYRKVFGIAGVANIPVLV</sequence>
<dbReference type="eggNOG" id="COG1488">
    <property type="taxonomic scope" value="Bacteria"/>
</dbReference>
<dbReference type="UniPathway" id="UPA00253">
    <property type="reaction ID" value="UER00457"/>
</dbReference>
<proteinExistence type="inferred from homology"/>
<keyword evidence="9" id="KW-0808">Transferase</keyword>
<dbReference type="Proteomes" id="UP000006844">
    <property type="component" value="Chromosome"/>
</dbReference>
<dbReference type="SUPFAM" id="SSF54675">
    <property type="entry name" value="Nicotinate/Quinolinate PRTase N-terminal domain-like"/>
    <property type="match status" value="1"/>
</dbReference>
<dbReference type="Pfam" id="PF04095">
    <property type="entry name" value="NAPRTase"/>
    <property type="match status" value="1"/>
</dbReference>
<dbReference type="NCBIfam" id="NF003704">
    <property type="entry name" value="PRK05321.1"/>
    <property type="match status" value="1"/>
</dbReference>
<protein>
    <recommendedName>
        <fullName evidence="3">nicotinate phosphoribosyltransferase</fullName>
        <ecNumber evidence="3">6.3.4.21</ecNumber>
    </recommendedName>
</protein>
<comment type="pathway">
    <text evidence="1">Cofactor biosynthesis; NAD(+) biosynthesis; nicotinate D-ribonucleotide from nicotinate: step 1/1.</text>
</comment>
<keyword evidence="9" id="KW-0328">Glycosyltransferase</keyword>
<dbReference type="InterPro" id="IPR036068">
    <property type="entry name" value="Nicotinate_pribotase-like_C"/>
</dbReference>
<evidence type="ECO:0000259" key="8">
    <source>
        <dbReference type="Pfam" id="PF17767"/>
    </source>
</evidence>
<dbReference type="SUPFAM" id="SSF51690">
    <property type="entry name" value="Nicotinate/Quinolinate PRTase C-terminal domain-like"/>
    <property type="match status" value="1"/>
</dbReference>
<evidence type="ECO:0000256" key="2">
    <source>
        <dbReference type="ARBA" id="ARBA00010897"/>
    </source>
</evidence>
<dbReference type="STRING" id="401053.AciPR4_0654"/>
<evidence type="ECO:0000256" key="6">
    <source>
        <dbReference type="ARBA" id="ARBA00022642"/>
    </source>
</evidence>
<dbReference type="KEGG" id="tsa:AciPR4_0654"/>
<feature type="domain" description="Nicotinate phosphoribosyltransferase N-terminal" evidence="8">
    <location>
        <begin position="37"/>
        <end position="162"/>
    </location>
</feature>
<evidence type="ECO:0000256" key="3">
    <source>
        <dbReference type="ARBA" id="ARBA00013236"/>
    </source>
</evidence>
<dbReference type="EC" id="6.3.4.21" evidence="3"/>
<dbReference type="InterPro" id="IPR041525">
    <property type="entry name" value="N/Namide_PRibTrfase"/>
</dbReference>
<dbReference type="GO" id="GO:0016757">
    <property type="term" value="F:glycosyltransferase activity"/>
    <property type="evidence" value="ECO:0007669"/>
    <property type="project" value="UniProtKB-KW"/>
</dbReference>
<accession>E8V4T4</accession>
<dbReference type="GO" id="GO:0004516">
    <property type="term" value="F:nicotinate phosphoribosyltransferase activity"/>
    <property type="evidence" value="ECO:0007669"/>
    <property type="project" value="UniProtKB-EC"/>
</dbReference>
<dbReference type="GO" id="GO:0005829">
    <property type="term" value="C:cytosol"/>
    <property type="evidence" value="ECO:0007669"/>
    <property type="project" value="TreeGrafter"/>
</dbReference>